<keyword evidence="13" id="KW-1185">Reference proteome</keyword>
<keyword evidence="6 9" id="KW-0812">Transmembrane</keyword>
<evidence type="ECO:0000313" key="12">
    <source>
        <dbReference type="EMBL" id="KHD08675.1"/>
    </source>
</evidence>
<dbReference type="InterPro" id="IPR003004">
    <property type="entry name" value="GspF/PilC"/>
</dbReference>
<evidence type="ECO:0000256" key="10">
    <source>
        <dbReference type="SAM" id="Phobius"/>
    </source>
</evidence>
<evidence type="ECO:0000256" key="8">
    <source>
        <dbReference type="ARBA" id="ARBA00023136"/>
    </source>
</evidence>
<dbReference type="EMBL" id="JSZA02000002">
    <property type="protein sequence ID" value="KHD08675.1"/>
    <property type="molecule type" value="Genomic_DNA"/>
</dbReference>
<dbReference type="AlphaFoldDB" id="A0A0A6S1E6"/>
<dbReference type="Proteomes" id="UP000030428">
    <property type="component" value="Unassembled WGS sequence"/>
</dbReference>
<keyword evidence="5" id="KW-0997">Cell inner membrane</keyword>
<dbReference type="GO" id="GO:0005886">
    <property type="term" value="C:plasma membrane"/>
    <property type="evidence" value="ECO:0007669"/>
    <property type="project" value="UniProtKB-SubCell"/>
</dbReference>
<evidence type="ECO:0000256" key="3">
    <source>
        <dbReference type="ARBA" id="ARBA00022448"/>
    </source>
</evidence>
<comment type="caution">
    <text evidence="12">The sequence shown here is derived from an EMBL/GenBank/DDBJ whole genome shotgun (WGS) entry which is preliminary data.</text>
</comment>
<evidence type="ECO:0000313" key="13">
    <source>
        <dbReference type="Proteomes" id="UP000030428"/>
    </source>
</evidence>
<dbReference type="InterPro" id="IPR018076">
    <property type="entry name" value="T2SS_GspF_dom"/>
</dbReference>
<evidence type="ECO:0000259" key="11">
    <source>
        <dbReference type="Pfam" id="PF00482"/>
    </source>
</evidence>
<protein>
    <submittedName>
        <fullName evidence="12">Type II secretion system protein F</fullName>
    </submittedName>
</protein>
<sequence>MTAATLQKQNIFVWTCTNKKGEKRKGEMRAISEIQVKAALRNQGLRPIKVKKKPKDLFGAGGKPIDSSDIATFARQMATMMTSGIPLIQSFDLVGQGHEKPKFQELMMELKGEVEAGGTMANALRGYPQHFDPLFCNLVEAGEQAGILESLLTKLAVYKEKSESIKKKIKGAIKYPIAVLIVALVVSAILLVYVVPIFADMFKEFGADLPVFTQVIVNMSDFMVAYWWLVFGGIALFVMAFKHAKKRFVGFHNFLQRLSLKLPLFGELLRKSAIARFARTLATMFAAGTPLVEAMESVAGATGNIIYYDACMKIKEDVSTGIPLADSMREVNVFPNLCVQMTQIGEESGELDKMLNKVADYYEEEVDTLVESLSSLMEPLIMAFLGVVIGGLVVAMYLPIFQMGSVI</sequence>
<feature type="transmembrane region" description="Helical" evidence="10">
    <location>
        <begin position="219"/>
        <end position="241"/>
    </location>
</feature>
<accession>A0A0A6S1E6</accession>
<feature type="transmembrane region" description="Helical" evidence="10">
    <location>
        <begin position="175"/>
        <end position="199"/>
    </location>
</feature>
<gene>
    <name evidence="12" type="ORF">PN36_00865</name>
</gene>
<evidence type="ECO:0000256" key="6">
    <source>
        <dbReference type="ARBA" id="ARBA00022692"/>
    </source>
</evidence>
<dbReference type="InterPro" id="IPR001992">
    <property type="entry name" value="T2SS_GspF/T4SS_PilC_CS"/>
</dbReference>
<comment type="similarity">
    <text evidence="2 9">Belongs to the GSP F family.</text>
</comment>
<evidence type="ECO:0000256" key="5">
    <source>
        <dbReference type="ARBA" id="ARBA00022519"/>
    </source>
</evidence>
<feature type="domain" description="Type II secretion system protein GspF" evidence="11">
    <location>
        <begin position="277"/>
        <end position="399"/>
    </location>
</feature>
<dbReference type="FunFam" id="1.20.81.30:FF:000001">
    <property type="entry name" value="Type II secretion system protein F"/>
    <property type="match status" value="2"/>
</dbReference>
<evidence type="ECO:0000256" key="7">
    <source>
        <dbReference type="ARBA" id="ARBA00022989"/>
    </source>
</evidence>
<name>A0A0A6S1E6_9GAMM</name>
<dbReference type="PROSITE" id="PS00874">
    <property type="entry name" value="T2SP_F"/>
    <property type="match status" value="1"/>
</dbReference>
<keyword evidence="8 10" id="KW-0472">Membrane</keyword>
<keyword evidence="3 9" id="KW-0813">Transport</keyword>
<organism evidence="12 13">
    <name type="scientific">Candidatus Thiomargarita nelsonii</name>
    <dbReference type="NCBI Taxonomy" id="1003181"/>
    <lineage>
        <taxon>Bacteria</taxon>
        <taxon>Pseudomonadati</taxon>
        <taxon>Pseudomonadota</taxon>
        <taxon>Gammaproteobacteria</taxon>
        <taxon>Thiotrichales</taxon>
        <taxon>Thiotrichaceae</taxon>
        <taxon>Thiomargarita</taxon>
    </lineage>
</organism>
<evidence type="ECO:0000256" key="1">
    <source>
        <dbReference type="ARBA" id="ARBA00004429"/>
    </source>
</evidence>
<dbReference type="PRINTS" id="PR00812">
    <property type="entry name" value="BCTERIALGSPF"/>
</dbReference>
<dbReference type="PANTHER" id="PTHR30012:SF7">
    <property type="entry name" value="PROTEIN TRANSPORT PROTEIN HOFC HOMOLOG"/>
    <property type="match status" value="1"/>
</dbReference>
<evidence type="ECO:0000256" key="4">
    <source>
        <dbReference type="ARBA" id="ARBA00022475"/>
    </source>
</evidence>
<dbReference type="InterPro" id="IPR042094">
    <property type="entry name" value="T2SS_GspF_sf"/>
</dbReference>
<feature type="domain" description="Type II secretion system protein GspF" evidence="11">
    <location>
        <begin position="73"/>
        <end position="196"/>
    </location>
</feature>
<dbReference type="Pfam" id="PF00482">
    <property type="entry name" value="T2SSF"/>
    <property type="match status" value="2"/>
</dbReference>
<feature type="transmembrane region" description="Helical" evidence="10">
    <location>
        <begin position="380"/>
        <end position="400"/>
    </location>
</feature>
<keyword evidence="7 10" id="KW-1133">Transmembrane helix</keyword>
<dbReference type="PANTHER" id="PTHR30012">
    <property type="entry name" value="GENERAL SECRETION PATHWAY PROTEIN"/>
    <property type="match status" value="1"/>
</dbReference>
<proteinExistence type="inferred from homology"/>
<reference evidence="12 13" key="1">
    <citation type="journal article" date="2016" name="Front. Microbiol.">
        <title>Single-Cell (Meta-)Genomics of a Dimorphic Candidatus Thiomargarita nelsonii Reveals Genomic Plasticity.</title>
        <authorList>
            <person name="Flood B.E."/>
            <person name="Fliss P."/>
            <person name="Jones D.S."/>
            <person name="Dick G.J."/>
            <person name="Jain S."/>
            <person name="Kaster A.K."/>
            <person name="Winkel M."/>
            <person name="Mussmann M."/>
            <person name="Bailey J."/>
        </authorList>
    </citation>
    <scope>NUCLEOTIDE SEQUENCE [LARGE SCALE GENOMIC DNA]</scope>
    <source>
        <strain evidence="12">Hydrate Ridge</strain>
    </source>
</reference>
<comment type="subcellular location">
    <subcellularLocation>
        <location evidence="1 9">Cell inner membrane</location>
        <topology evidence="1 9">Multi-pass membrane protein</topology>
    </subcellularLocation>
</comment>
<dbReference type="Gene3D" id="1.20.81.30">
    <property type="entry name" value="Type II secretion system (T2SS), domain F"/>
    <property type="match status" value="2"/>
</dbReference>
<keyword evidence="4" id="KW-1003">Cell membrane</keyword>
<evidence type="ECO:0000256" key="9">
    <source>
        <dbReference type="RuleBase" id="RU003923"/>
    </source>
</evidence>
<evidence type="ECO:0000256" key="2">
    <source>
        <dbReference type="ARBA" id="ARBA00005745"/>
    </source>
</evidence>
<dbReference type="GO" id="GO:0015628">
    <property type="term" value="P:protein secretion by the type II secretion system"/>
    <property type="evidence" value="ECO:0007669"/>
    <property type="project" value="TreeGrafter"/>
</dbReference>